<reference evidence="2 3" key="1">
    <citation type="submission" date="2021-03" db="EMBL/GenBank/DDBJ databases">
        <title>Aliifodinibius sp. nov., a new bacterium isolated from saline soil.</title>
        <authorList>
            <person name="Galisteo C."/>
            <person name="De La Haba R."/>
            <person name="Sanchez-Porro C."/>
            <person name="Ventosa A."/>
        </authorList>
    </citation>
    <scope>NUCLEOTIDE SEQUENCE [LARGE SCALE GENOMIC DNA]</scope>
    <source>
        <strain evidence="2 3">1BSP15-2V2</strain>
    </source>
</reference>
<dbReference type="Gene3D" id="3.30.70.1320">
    <property type="entry name" value="Multidrug efflux transporter AcrB pore domain like"/>
    <property type="match status" value="1"/>
</dbReference>
<sequence>MLDKPIRFFLENKLIAVLMLVALVAWGIAVAPFSWDTFLPQDPVQIDVIPNLGQNQQIVYTRWAGRSPQDTEDQITYPLTTQLLSVPGVKTVRGTSIIGMSSIYVIFEEDVDFYWSRSRILEKLNSLPAGTLPQAVQPALGPDATGLGQIYWYTLEGRDKQGNPTGGWDLQELRSIQDFYAGYGLSAAEGAYWVSSQKKISNPYMGPKMPGCGETKIQINTDM</sequence>
<keyword evidence="1" id="KW-1133">Transmembrane helix</keyword>
<evidence type="ECO:0000313" key="2">
    <source>
        <dbReference type="EMBL" id="MCW9706214.1"/>
    </source>
</evidence>
<dbReference type="Gene3D" id="3.30.70.1430">
    <property type="entry name" value="Multidrug efflux transporter AcrB pore domain"/>
    <property type="match status" value="1"/>
</dbReference>
<protein>
    <submittedName>
        <fullName evidence="2">Efflux RND transporter permease subunit</fullName>
    </submittedName>
</protein>
<evidence type="ECO:0000256" key="1">
    <source>
        <dbReference type="SAM" id="Phobius"/>
    </source>
</evidence>
<keyword evidence="1" id="KW-0812">Transmembrane</keyword>
<name>A0ABT3PJX1_9BACT</name>
<organism evidence="2 3">
    <name type="scientific">Fodinibius salsisoli</name>
    <dbReference type="NCBI Taxonomy" id="2820877"/>
    <lineage>
        <taxon>Bacteria</taxon>
        <taxon>Pseudomonadati</taxon>
        <taxon>Balneolota</taxon>
        <taxon>Balneolia</taxon>
        <taxon>Balneolales</taxon>
        <taxon>Balneolaceae</taxon>
        <taxon>Fodinibius</taxon>
    </lineage>
</organism>
<proteinExistence type="predicted"/>
<dbReference type="EMBL" id="JAGGJA010000003">
    <property type="protein sequence ID" value="MCW9706214.1"/>
    <property type="molecule type" value="Genomic_DNA"/>
</dbReference>
<comment type="caution">
    <text evidence="2">The sequence shown here is derived from an EMBL/GenBank/DDBJ whole genome shotgun (WGS) entry which is preliminary data.</text>
</comment>
<accession>A0ABT3PJX1</accession>
<keyword evidence="1" id="KW-0472">Membrane</keyword>
<feature type="transmembrane region" description="Helical" evidence="1">
    <location>
        <begin position="14"/>
        <end position="35"/>
    </location>
</feature>
<dbReference type="PANTHER" id="PTHR32063:SF19">
    <property type="entry name" value="CATION EFFLUX SYSTEM PROTEIN CUSA"/>
    <property type="match status" value="1"/>
</dbReference>
<dbReference type="SUPFAM" id="SSF82693">
    <property type="entry name" value="Multidrug efflux transporter AcrB pore domain, PN1, PN2, PC1 and PC2 subdomains"/>
    <property type="match status" value="1"/>
</dbReference>
<evidence type="ECO:0000313" key="3">
    <source>
        <dbReference type="Proteomes" id="UP001207918"/>
    </source>
</evidence>
<dbReference type="Pfam" id="PF00873">
    <property type="entry name" value="ACR_tran"/>
    <property type="match status" value="1"/>
</dbReference>
<dbReference type="PANTHER" id="PTHR32063">
    <property type="match status" value="1"/>
</dbReference>
<gene>
    <name evidence="2" type="ORF">J6I44_05090</name>
</gene>
<dbReference type="Proteomes" id="UP001207918">
    <property type="component" value="Unassembled WGS sequence"/>
</dbReference>
<keyword evidence="3" id="KW-1185">Reference proteome</keyword>
<dbReference type="Gene3D" id="1.20.1640.10">
    <property type="entry name" value="Multidrug efflux transporter AcrB transmembrane domain"/>
    <property type="match status" value="1"/>
</dbReference>
<dbReference type="InterPro" id="IPR001036">
    <property type="entry name" value="Acrflvin-R"/>
</dbReference>